<dbReference type="Proteomes" id="UP000249402">
    <property type="component" value="Unassembled WGS sequence"/>
</dbReference>
<evidence type="ECO:0000313" key="2">
    <source>
        <dbReference type="EMBL" id="RAL03329.1"/>
    </source>
</evidence>
<evidence type="ECO:0000313" key="3">
    <source>
        <dbReference type="Proteomes" id="UP000249402"/>
    </source>
</evidence>
<sequence length="621" mass="72661">MFPSSFSFPCFATTMDPSMPEHDYPAASSQATQDAVRDLTSCIQQLRSLINQENERRDPQRIRQLAKQNDPILKALDEEIDSGRPTQVVAWKKVQLMPQQDIDAENEAYMKRYTAFWEEFASTPVDKQVAEDAYELAFDQFPQVYRSLGWHKNDDLLFDAVVLTRYRDTLLAALFAIEPYRLKHLHGPLEQSRAAFEYSRLPRLLLILVRLEARRNDALECRNGSCVDCRYFDADQTLNVLMEVGRSLRLIRLGGVNEMSLEELLHRCYARRIITQPNADDSDLIRYQFHLIYDCLDALDFTTRFREIRDPLSLTFYLQYKTEPIHKIFEMVKSHTSVMDGIEKFKELPLEQSLSPTFSPETFTVQYLQDFGGLNIEWTDCLDDHLKIFTGRHAIRIFAHPTFFYNCQDLHERDYLDPIYRELSDTYALLFRPSSRKGIRQLELGRRKTRFSERHSAQKRVVGKTIDNNSSNASSRVLENFHRCSLPPTIQAAFNIASPSLNIMDTSSFNQHKVTSTPMREIHSCAPYYPEDIEFMINSIFEHELHSDEPFLRYDYFGPRLRRLKSYLDNRQPKTLKQIWCDRRDTRAWWTFWGSAFFLSTILVLSAGILVLQIQLSRFSA</sequence>
<dbReference type="EMBL" id="KZ824428">
    <property type="protein sequence ID" value="RAL03329.1"/>
    <property type="molecule type" value="Genomic_DNA"/>
</dbReference>
<proteinExistence type="predicted"/>
<dbReference type="VEuPathDB" id="FungiDB:BO80DRAFT_377333"/>
<dbReference type="OrthoDB" id="5428890at2759"/>
<keyword evidence="3" id="KW-1185">Reference proteome</keyword>
<dbReference type="RefSeq" id="XP_025577656.1">
    <property type="nucleotide sequence ID" value="XM_025716696.1"/>
</dbReference>
<gene>
    <name evidence="2" type="ORF">BO80DRAFT_377333</name>
</gene>
<organism evidence="2 3">
    <name type="scientific">Aspergillus ibericus CBS 121593</name>
    <dbReference type="NCBI Taxonomy" id="1448316"/>
    <lineage>
        <taxon>Eukaryota</taxon>
        <taxon>Fungi</taxon>
        <taxon>Dikarya</taxon>
        <taxon>Ascomycota</taxon>
        <taxon>Pezizomycotina</taxon>
        <taxon>Eurotiomycetes</taxon>
        <taxon>Eurotiomycetidae</taxon>
        <taxon>Eurotiales</taxon>
        <taxon>Aspergillaceae</taxon>
        <taxon>Aspergillus</taxon>
        <taxon>Aspergillus subgen. Circumdati</taxon>
    </lineage>
</organism>
<evidence type="ECO:0000256" key="1">
    <source>
        <dbReference type="SAM" id="Phobius"/>
    </source>
</evidence>
<protein>
    <submittedName>
        <fullName evidence="2">Uncharacterized protein</fullName>
    </submittedName>
</protein>
<dbReference type="AlphaFoldDB" id="A0A395H6Z8"/>
<keyword evidence="1" id="KW-0812">Transmembrane</keyword>
<name>A0A395H6Z8_9EURO</name>
<accession>A0A395H6Z8</accession>
<keyword evidence="1" id="KW-1133">Transmembrane helix</keyword>
<reference evidence="2 3" key="1">
    <citation type="submission" date="2018-02" db="EMBL/GenBank/DDBJ databases">
        <title>The genomes of Aspergillus section Nigri reveals drivers in fungal speciation.</title>
        <authorList>
            <consortium name="DOE Joint Genome Institute"/>
            <person name="Vesth T.C."/>
            <person name="Nybo J."/>
            <person name="Theobald S."/>
            <person name="Brandl J."/>
            <person name="Frisvad J.C."/>
            <person name="Nielsen K.F."/>
            <person name="Lyhne E.K."/>
            <person name="Kogle M.E."/>
            <person name="Kuo A."/>
            <person name="Riley R."/>
            <person name="Clum A."/>
            <person name="Nolan M."/>
            <person name="Lipzen A."/>
            <person name="Salamov A."/>
            <person name="Henrissat B."/>
            <person name="Wiebenga A."/>
            <person name="De vries R.P."/>
            <person name="Grigoriev I.V."/>
            <person name="Mortensen U.H."/>
            <person name="Andersen M.R."/>
            <person name="Baker S.E."/>
        </authorList>
    </citation>
    <scope>NUCLEOTIDE SEQUENCE [LARGE SCALE GENOMIC DNA]</scope>
    <source>
        <strain evidence="2 3">CBS 121593</strain>
    </source>
</reference>
<keyword evidence="1" id="KW-0472">Membrane</keyword>
<feature type="transmembrane region" description="Helical" evidence="1">
    <location>
        <begin position="588"/>
        <end position="612"/>
    </location>
</feature>
<dbReference type="GeneID" id="37221561"/>